<evidence type="ECO:0000259" key="4">
    <source>
        <dbReference type="PROSITE" id="PS50071"/>
    </source>
</evidence>
<proteinExistence type="evidence at transcript level"/>
<keyword evidence="2 3" id="KW-0238">DNA-binding</keyword>
<dbReference type="PANTHER" id="PTHR24329">
    <property type="entry name" value="HOMEOBOX PROTEIN ARISTALESS"/>
    <property type="match status" value="1"/>
</dbReference>
<protein>
    <submittedName>
        <fullName evidence="5">Retinal homeobox-1</fullName>
    </submittedName>
</protein>
<dbReference type="InterPro" id="IPR050649">
    <property type="entry name" value="Paired_Homeobox_TFs"/>
</dbReference>
<evidence type="ECO:0000256" key="2">
    <source>
        <dbReference type="PROSITE-ProRule" id="PRU00108"/>
    </source>
</evidence>
<comment type="subcellular location">
    <subcellularLocation>
        <location evidence="1 2 3">Nucleus</location>
    </subcellularLocation>
</comment>
<keyword evidence="2 3" id="KW-0539">Nucleus</keyword>
<dbReference type="Pfam" id="PF00046">
    <property type="entry name" value="Homeodomain"/>
    <property type="match status" value="1"/>
</dbReference>
<dbReference type="InterPro" id="IPR001356">
    <property type="entry name" value="HD"/>
</dbReference>
<dbReference type="Gene3D" id="1.10.10.60">
    <property type="entry name" value="Homeodomain-like"/>
    <property type="match status" value="1"/>
</dbReference>
<evidence type="ECO:0000256" key="3">
    <source>
        <dbReference type="RuleBase" id="RU000682"/>
    </source>
</evidence>
<dbReference type="SMART" id="SM00389">
    <property type="entry name" value="HOX"/>
    <property type="match status" value="1"/>
</dbReference>
<dbReference type="EMBL" id="MN056841">
    <property type="protein sequence ID" value="QKY88625.1"/>
    <property type="molecule type" value="mRNA"/>
</dbReference>
<keyword evidence="2 3" id="KW-0371">Homeobox</keyword>
<dbReference type="CDD" id="cd00086">
    <property type="entry name" value="homeodomain"/>
    <property type="match status" value="1"/>
</dbReference>
<reference evidence="5" key="1">
    <citation type="submission" date="2019-06" db="EMBL/GenBank/DDBJ databases">
        <title>De novo transcriptome assembly of the myxozoan parasite Tetracapsuloides bryosalmonae: A two-host sequencing approach to uncover specific expression profiles.</title>
        <authorList>
            <person name="Faber M."/>
            <person name="Yoon S."/>
            <person name="Shaw S."/>
            <person name="de Paiva Alves E."/>
            <person name="Okamura B."/>
            <person name="Hartikainen H."/>
            <person name="Secombes C.J."/>
            <person name="Holland J.W."/>
        </authorList>
    </citation>
    <scope>NUCLEOTIDE SEQUENCE</scope>
    <source>
        <tissue evidence="5">Spore sac</tissue>
    </source>
</reference>
<feature type="domain" description="Homeobox" evidence="4">
    <location>
        <begin position="85"/>
        <end position="145"/>
    </location>
</feature>
<dbReference type="InterPro" id="IPR009057">
    <property type="entry name" value="Homeodomain-like_sf"/>
</dbReference>
<dbReference type="GO" id="GO:0005634">
    <property type="term" value="C:nucleus"/>
    <property type="evidence" value="ECO:0007669"/>
    <property type="project" value="UniProtKB-SubCell"/>
</dbReference>
<name>A0A859IQC2_9CNID</name>
<evidence type="ECO:0000256" key="1">
    <source>
        <dbReference type="ARBA" id="ARBA00004123"/>
    </source>
</evidence>
<dbReference type="SUPFAM" id="SSF46689">
    <property type="entry name" value="Homeodomain-like"/>
    <property type="match status" value="1"/>
</dbReference>
<feature type="DNA-binding region" description="Homeobox" evidence="2">
    <location>
        <begin position="87"/>
        <end position="146"/>
    </location>
</feature>
<organism evidence="5">
    <name type="scientific">Tetracapsuloides bryosalmonae</name>
    <dbReference type="NCBI Taxonomy" id="271932"/>
    <lineage>
        <taxon>Eukaryota</taxon>
        <taxon>Metazoa</taxon>
        <taxon>Cnidaria</taxon>
        <taxon>Myxozoa</taxon>
        <taxon>Malacosporea</taxon>
        <taxon>Malacovalvulida</taxon>
        <taxon>Saccosporidae</taxon>
        <taxon>Tetracapsuloides</taxon>
    </lineage>
</organism>
<dbReference type="PROSITE" id="PS50071">
    <property type="entry name" value="HOMEOBOX_2"/>
    <property type="match status" value="1"/>
</dbReference>
<accession>A0A859IQC2</accession>
<dbReference type="AlphaFoldDB" id="A0A859IQC2"/>
<evidence type="ECO:0000313" key="5">
    <source>
        <dbReference type="EMBL" id="QKY88625.1"/>
    </source>
</evidence>
<dbReference type="GO" id="GO:0000981">
    <property type="term" value="F:DNA-binding transcription factor activity, RNA polymerase II-specific"/>
    <property type="evidence" value="ECO:0007669"/>
    <property type="project" value="TreeGrafter"/>
</dbReference>
<dbReference type="GO" id="GO:0000977">
    <property type="term" value="F:RNA polymerase II transcription regulatory region sequence-specific DNA binding"/>
    <property type="evidence" value="ECO:0007669"/>
    <property type="project" value="TreeGrafter"/>
</dbReference>
<dbReference type="PANTHER" id="PTHR24329:SF543">
    <property type="entry name" value="FI01017P-RELATED"/>
    <property type="match status" value="1"/>
</dbReference>
<sequence length="182" mass="20996">MCSSEERLSIGDSYSIQNILHLNNKSNHTGQALKSKIENNIVSINLSKVSCVNQNQTIKSFTQNHSRSLHRSKKNSLFNSIENSKVNKRPRRSFNHFQLTQLEESFQKCIYADLNCRNNLCKLLNIPENSIQIWFQNRRAKLKKCGQINAIESKEQVTPSNKYNSSSKVYYQVNNVSNKQAK</sequence>